<dbReference type="CDD" id="cd03049">
    <property type="entry name" value="GST_N_3"/>
    <property type="match status" value="1"/>
</dbReference>
<dbReference type="InterPro" id="IPR004045">
    <property type="entry name" value="Glutathione_S-Trfase_N"/>
</dbReference>
<dbReference type="InterPro" id="IPR050983">
    <property type="entry name" value="GST_Omega/HSP26"/>
</dbReference>
<dbReference type="SFLD" id="SFLDS00019">
    <property type="entry name" value="Glutathione_Transferase_(cytos"/>
    <property type="match status" value="1"/>
</dbReference>
<dbReference type="SUPFAM" id="SSF52833">
    <property type="entry name" value="Thioredoxin-like"/>
    <property type="match status" value="1"/>
</dbReference>
<evidence type="ECO:0000259" key="1">
    <source>
        <dbReference type="PROSITE" id="PS50404"/>
    </source>
</evidence>
<evidence type="ECO:0000313" key="5">
    <source>
        <dbReference type="Proteomes" id="UP000256345"/>
    </source>
</evidence>
<accession>A0AAC8Q8P7</accession>
<evidence type="ECO:0000313" key="2">
    <source>
        <dbReference type="EMBL" id="AKJ02966.1"/>
    </source>
</evidence>
<proteinExistence type="predicted"/>
<dbReference type="PROSITE" id="PS50404">
    <property type="entry name" value="GST_NTER"/>
    <property type="match status" value="1"/>
</dbReference>
<dbReference type="InterPro" id="IPR036282">
    <property type="entry name" value="Glutathione-S-Trfase_C_sf"/>
</dbReference>
<dbReference type="Proteomes" id="UP000256345">
    <property type="component" value="Unassembled WGS sequence"/>
</dbReference>
<name>A0AAC8Q8P7_9BACT</name>
<protein>
    <submittedName>
        <fullName evidence="2">Glutathione S-transferase</fullName>
    </submittedName>
</protein>
<evidence type="ECO:0000313" key="3">
    <source>
        <dbReference type="EMBL" id="REG25091.1"/>
    </source>
</evidence>
<evidence type="ECO:0000313" key="4">
    <source>
        <dbReference type="Proteomes" id="UP000035579"/>
    </source>
</evidence>
<gene>
    <name evidence="2" type="ORF">AA314_04592</name>
    <name evidence="3" type="ORF">ATI61_113155</name>
</gene>
<organism evidence="2 4">
    <name type="scientific">Archangium gephyra</name>
    <dbReference type="NCBI Taxonomy" id="48"/>
    <lineage>
        <taxon>Bacteria</taxon>
        <taxon>Pseudomonadati</taxon>
        <taxon>Myxococcota</taxon>
        <taxon>Myxococcia</taxon>
        <taxon>Myxococcales</taxon>
        <taxon>Cystobacterineae</taxon>
        <taxon>Archangiaceae</taxon>
        <taxon>Archangium</taxon>
    </lineage>
</organism>
<dbReference type="Pfam" id="PF13410">
    <property type="entry name" value="GST_C_2"/>
    <property type="match status" value="1"/>
</dbReference>
<dbReference type="EMBL" id="CP011509">
    <property type="protein sequence ID" value="AKJ02966.1"/>
    <property type="molecule type" value="Genomic_DNA"/>
</dbReference>
<dbReference type="Gene3D" id="3.40.30.10">
    <property type="entry name" value="Glutaredoxin"/>
    <property type="match status" value="1"/>
</dbReference>
<dbReference type="Gene3D" id="1.20.1050.10">
    <property type="match status" value="1"/>
</dbReference>
<dbReference type="InterPro" id="IPR036249">
    <property type="entry name" value="Thioredoxin-like_sf"/>
</dbReference>
<dbReference type="EMBL" id="QUMU01000013">
    <property type="protein sequence ID" value="REG25091.1"/>
    <property type="molecule type" value="Genomic_DNA"/>
</dbReference>
<dbReference type="SUPFAM" id="SSF47616">
    <property type="entry name" value="GST C-terminal domain-like"/>
    <property type="match status" value="1"/>
</dbReference>
<dbReference type="InterPro" id="IPR040079">
    <property type="entry name" value="Glutathione_S-Trfase"/>
</dbReference>
<sequence length="201" mass="22581">MRLWYAPTSPFARKVRIAAHELGLAERLELVEVNPWTDARLRALNPLAKVPTLERTDGPPLYESGVICDYLDALSGERRLFPETGEARWRALLLQGLADGANTAAGRLFADERRPADQRSEAMMARLAEALRAALDSLERETPQAGRPTIGEVSAAAFLGYLDFRWPERDWRKGRERLSAWFAEVEQRPSMVETRHAPSAA</sequence>
<reference evidence="3 5" key="2">
    <citation type="submission" date="2018-08" db="EMBL/GenBank/DDBJ databases">
        <title>Genomic Encyclopedia of Archaeal and Bacterial Type Strains, Phase II (KMG-II): from individual species to whole genera.</title>
        <authorList>
            <person name="Goeker M."/>
        </authorList>
    </citation>
    <scope>NUCLEOTIDE SEQUENCE [LARGE SCALE GENOMIC DNA]</scope>
    <source>
        <strain evidence="3 5">DSM 2261</strain>
    </source>
</reference>
<reference evidence="2 4" key="1">
    <citation type="submission" date="2015-05" db="EMBL/GenBank/DDBJ databases">
        <title>Genome assembly of Archangium gephyra DSM 2261.</title>
        <authorList>
            <person name="Sharma G."/>
            <person name="Subramanian S."/>
        </authorList>
    </citation>
    <scope>NUCLEOTIDE SEQUENCE [LARGE SCALE GENOMIC DNA]</scope>
    <source>
        <strain evidence="2 4">DSM 2261</strain>
    </source>
</reference>
<dbReference type="GO" id="GO:0005737">
    <property type="term" value="C:cytoplasm"/>
    <property type="evidence" value="ECO:0007669"/>
    <property type="project" value="TreeGrafter"/>
</dbReference>
<feature type="domain" description="GST N-terminal" evidence="1">
    <location>
        <begin position="1"/>
        <end position="79"/>
    </location>
</feature>
<dbReference type="KEGG" id="age:AA314_04592"/>
<dbReference type="AlphaFoldDB" id="A0AAC8Q8P7"/>
<dbReference type="Pfam" id="PF13409">
    <property type="entry name" value="GST_N_2"/>
    <property type="match status" value="1"/>
</dbReference>
<keyword evidence="5" id="KW-1185">Reference proteome</keyword>
<dbReference type="Proteomes" id="UP000035579">
    <property type="component" value="Chromosome"/>
</dbReference>
<dbReference type="PANTHER" id="PTHR43968">
    <property type="match status" value="1"/>
</dbReference>
<dbReference type="PANTHER" id="PTHR43968:SF6">
    <property type="entry name" value="GLUTATHIONE S-TRANSFERASE OMEGA"/>
    <property type="match status" value="1"/>
</dbReference>
<dbReference type="RefSeq" id="WP_047857157.1">
    <property type="nucleotide sequence ID" value="NZ_CP011509.1"/>
</dbReference>